<evidence type="ECO:0000256" key="1">
    <source>
        <dbReference type="SAM" id="Coils"/>
    </source>
</evidence>
<protein>
    <recommendedName>
        <fullName evidence="2">Putative restriction endonuclease domain-containing protein</fullName>
    </recommendedName>
</protein>
<dbReference type="Gene3D" id="3.90.1570.10">
    <property type="entry name" value="tt1808, chain A"/>
    <property type="match status" value="1"/>
</dbReference>
<dbReference type="Pfam" id="PF05685">
    <property type="entry name" value="Uma2"/>
    <property type="match status" value="1"/>
</dbReference>
<sequence length="254" mass="29640">MSVAKDLEIIESPPEDVIFPPGDLYSDEPPLESDLHLWQIFLLLQCLEWHWRDRNDFYAAGNLTIYYSHRRRKSEDFRGPDFFAVLGTERKHRKSWVVWQEDGKYPNIIIELLSDSTAKVDRGLKKQIYQDTFRTPDYFWFHPETLEFAGFCLISGSYQPIEPNDRGWLWSQQLELYLGICDRKLRYFTAEGILVPTPQEFAQAQIQLAQEQTQLAQEQTQLAQAQTQLAEAQTQRAEALAAKLRELGVDPENL</sequence>
<name>A0A0D8ZZ33_9CYAN</name>
<accession>A0A0D8ZZ33</accession>
<dbReference type="STRING" id="1618023.UH38_01790"/>
<feature type="coiled-coil region" evidence="1">
    <location>
        <begin position="199"/>
        <end position="242"/>
    </location>
</feature>
<keyword evidence="1" id="KW-0175">Coiled coil</keyword>
<dbReference type="SUPFAM" id="SSF52980">
    <property type="entry name" value="Restriction endonuclease-like"/>
    <property type="match status" value="1"/>
</dbReference>
<dbReference type="PANTHER" id="PTHR33352">
    <property type="entry name" value="SLR1095 PROTEIN"/>
    <property type="match status" value="1"/>
</dbReference>
<dbReference type="OrthoDB" id="557157at2"/>
<gene>
    <name evidence="3" type="ORF">UH38_01790</name>
</gene>
<keyword evidence="4" id="KW-1185">Reference proteome</keyword>
<dbReference type="InterPro" id="IPR008538">
    <property type="entry name" value="Uma2"/>
</dbReference>
<dbReference type="RefSeq" id="WP_045053047.1">
    <property type="nucleotide sequence ID" value="NZ_CAWMDP010000017.1"/>
</dbReference>
<dbReference type="AlphaFoldDB" id="A0A0D8ZZ33"/>
<dbReference type="InterPro" id="IPR011335">
    <property type="entry name" value="Restrct_endonuc-II-like"/>
</dbReference>
<reference evidence="3 4" key="1">
    <citation type="submission" date="2015-02" db="EMBL/GenBank/DDBJ databases">
        <title>Draft genome of a novel marine cyanobacterium (Chroococcales) isolated from South Atlantic Ocean.</title>
        <authorList>
            <person name="Rigonato J."/>
            <person name="Alvarenga D.O."/>
            <person name="Branco L.H."/>
            <person name="Varani A.M."/>
            <person name="Brandini F.P."/>
            <person name="Fiore M.F."/>
        </authorList>
    </citation>
    <scope>NUCLEOTIDE SEQUENCE [LARGE SCALE GENOMIC DNA]</scope>
    <source>
        <strain evidence="3 4">CENA595</strain>
    </source>
</reference>
<dbReference type="PATRIC" id="fig|1618023.3.peg.1602"/>
<feature type="domain" description="Putative restriction endonuclease" evidence="2">
    <location>
        <begin position="11"/>
        <end position="177"/>
    </location>
</feature>
<proteinExistence type="predicted"/>
<evidence type="ECO:0000313" key="4">
    <source>
        <dbReference type="Proteomes" id="UP000032452"/>
    </source>
</evidence>
<dbReference type="EMBL" id="JYON01000001">
    <property type="protein sequence ID" value="KJH73684.1"/>
    <property type="molecule type" value="Genomic_DNA"/>
</dbReference>
<dbReference type="CDD" id="cd06260">
    <property type="entry name" value="DUF820-like"/>
    <property type="match status" value="1"/>
</dbReference>
<comment type="caution">
    <text evidence="3">The sequence shown here is derived from an EMBL/GenBank/DDBJ whole genome shotgun (WGS) entry which is preliminary data.</text>
</comment>
<dbReference type="InterPro" id="IPR012296">
    <property type="entry name" value="Nuclease_put_TT1808"/>
</dbReference>
<dbReference type="PANTHER" id="PTHR33352:SF3">
    <property type="entry name" value="SLR1612 PROTEIN"/>
    <property type="match status" value="1"/>
</dbReference>
<organism evidence="3 4">
    <name type="scientific">Aliterella atlantica CENA595</name>
    <dbReference type="NCBI Taxonomy" id="1618023"/>
    <lineage>
        <taxon>Bacteria</taxon>
        <taxon>Bacillati</taxon>
        <taxon>Cyanobacteriota</taxon>
        <taxon>Cyanophyceae</taxon>
        <taxon>Chroococcidiopsidales</taxon>
        <taxon>Aliterellaceae</taxon>
        <taxon>Aliterella</taxon>
    </lineage>
</organism>
<evidence type="ECO:0000259" key="2">
    <source>
        <dbReference type="Pfam" id="PF05685"/>
    </source>
</evidence>
<evidence type="ECO:0000313" key="3">
    <source>
        <dbReference type="EMBL" id="KJH73684.1"/>
    </source>
</evidence>
<dbReference type="Proteomes" id="UP000032452">
    <property type="component" value="Unassembled WGS sequence"/>
</dbReference>